<feature type="repeat" description="WD" evidence="1">
    <location>
        <begin position="242"/>
        <end position="283"/>
    </location>
</feature>
<proteinExistence type="predicted"/>
<dbReference type="InterPro" id="IPR036322">
    <property type="entry name" value="WD40_repeat_dom_sf"/>
</dbReference>
<dbReference type="PROSITE" id="PS50082">
    <property type="entry name" value="WD_REPEATS_2"/>
    <property type="match status" value="1"/>
</dbReference>
<sequence>MSKVPENKKYYLQNNTVGLVTNASYLNQNLALLNTDDYFKADCLAVAHEGYINYIPLVNAMRRCKYVPICAGCDRGKGIIKWMKWIKMANDTYFVCLSTIGIQFFDVELTDIQFEYDFKELNSRLSLPLGACLLDDTLFVGTAMGMIAMFKNRNESIRMVNHLQVTPFLYLDGSGNCLVTVSREELKSYRIDGGILELVADLRETLLLFSVLKVYDDILLVGHHTGELSIMSFPELNLILRKKLHEAEITAVDYSKEKEILLTVSDDLFLKAWKWDEAETKVSSLTPSENQTIRP</sequence>
<dbReference type="Gene3D" id="2.130.10.10">
    <property type="entry name" value="YVTN repeat-like/Quinoprotein amine dehydrogenase"/>
    <property type="match status" value="1"/>
</dbReference>
<evidence type="ECO:0000313" key="3">
    <source>
        <dbReference type="Proteomes" id="UP001431783"/>
    </source>
</evidence>
<gene>
    <name evidence="2" type="ORF">WA026_022027</name>
</gene>
<keyword evidence="1" id="KW-0853">WD repeat</keyword>
<accession>A0AAW1V3I6</accession>
<dbReference type="Proteomes" id="UP001431783">
    <property type="component" value="Unassembled WGS sequence"/>
</dbReference>
<evidence type="ECO:0000256" key="1">
    <source>
        <dbReference type="PROSITE-ProRule" id="PRU00221"/>
    </source>
</evidence>
<reference evidence="2 3" key="1">
    <citation type="submission" date="2023-03" db="EMBL/GenBank/DDBJ databases">
        <title>Genome insight into feeding habits of ladybird beetles.</title>
        <authorList>
            <person name="Li H.-S."/>
            <person name="Huang Y.-H."/>
            <person name="Pang H."/>
        </authorList>
    </citation>
    <scope>NUCLEOTIDE SEQUENCE [LARGE SCALE GENOMIC DNA]</scope>
    <source>
        <strain evidence="2">SYSU_2023b</strain>
        <tissue evidence="2">Whole body</tissue>
    </source>
</reference>
<protein>
    <submittedName>
        <fullName evidence="2">Uncharacterized protein</fullName>
    </submittedName>
</protein>
<dbReference type="SUPFAM" id="SSF50978">
    <property type="entry name" value="WD40 repeat-like"/>
    <property type="match status" value="1"/>
</dbReference>
<evidence type="ECO:0000313" key="2">
    <source>
        <dbReference type="EMBL" id="KAK9887358.1"/>
    </source>
</evidence>
<organism evidence="2 3">
    <name type="scientific">Henosepilachna vigintioctopunctata</name>
    <dbReference type="NCBI Taxonomy" id="420089"/>
    <lineage>
        <taxon>Eukaryota</taxon>
        <taxon>Metazoa</taxon>
        <taxon>Ecdysozoa</taxon>
        <taxon>Arthropoda</taxon>
        <taxon>Hexapoda</taxon>
        <taxon>Insecta</taxon>
        <taxon>Pterygota</taxon>
        <taxon>Neoptera</taxon>
        <taxon>Endopterygota</taxon>
        <taxon>Coleoptera</taxon>
        <taxon>Polyphaga</taxon>
        <taxon>Cucujiformia</taxon>
        <taxon>Coccinelloidea</taxon>
        <taxon>Coccinellidae</taxon>
        <taxon>Epilachninae</taxon>
        <taxon>Epilachnini</taxon>
        <taxon>Henosepilachna</taxon>
    </lineage>
</organism>
<dbReference type="InterPro" id="IPR015943">
    <property type="entry name" value="WD40/YVTN_repeat-like_dom_sf"/>
</dbReference>
<dbReference type="AlphaFoldDB" id="A0AAW1V3I6"/>
<dbReference type="InterPro" id="IPR001680">
    <property type="entry name" value="WD40_rpt"/>
</dbReference>
<keyword evidence="3" id="KW-1185">Reference proteome</keyword>
<name>A0AAW1V3I6_9CUCU</name>
<comment type="caution">
    <text evidence="2">The sequence shown here is derived from an EMBL/GenBank/DDBJ whole genome shotgun (WGS) entry which is preliminary data.</text>
</comment>
<dbReference type="EMBL" id="JARQZJ010000108">
    <property type="protein sequence ID" value="KAK9887358.1"/>
    <property type="molecule type" value="Genomic_DNA"/>
</dbReference>